<dbReference type="Gene3D" id="1.10.357.10">
    <property type="entry name" value="Tetracycline Repressor, domain 2"/>
    <property type="match status" value="1"/>
</dbReference>
<dbReference type="InterPro" id="IPR001647">
    <property type="entry name" value="HTH_TetR"/>
</dbReference>
<evidence type="ECO:0000256" key="3">
    <source>
        <dbReference type="SAM" id="Phobius"/>
    </source>
</evidence>
<accession>A0A927AVN8</accession>
<comment type="caution">
    <text evidence="5">The sequence shown here is derived from an EMBL/GenBank/DDBJ whole genome shotgun (WGS) entry which is preliminary data.</text>
</comment>
<dbReference type="SUPFAM" id="SSF48498">
    <property type="entry name" value="Tetracyclin repressor-like, C-terminal domain"/>
    <property type="match status" value="1"/>
</dbReference>
<evidence type="ECO:0000259" key="4">
    <source>
        <dbReference type="PROSITE" id="PS50977"/>
    </source>
</evidence>
<evidence type="ECO:0000256" key="2">
    <source>
        <dbReference type="PROSITE-ProRule" id="PRU00335"/>
    </source>
</evidence>
<feature type="transmembrane region" description="Helical" evidence="3">
    <location>
        <begin position="149"/>
        <end position="172"/>
    </location>
</feature>
<protein>
    <submittedName>
        <fullName evidence="5">TetR/AcrR family transcriptional regulator</fullName>
    </submittedName>
</protein>
<name>A0A927AVN8_9BACT</name>
<dbReference type="Pfam" id="PF00440">
    <property type="entry name" value="TetR_N"/>
    <property type="match status" value="1"/>
</dbReference>
<dbReference type="EMBL" id="JACWZY010000049">
    <property type="protein sequence ID" value="MBD2705254.1"/>
    <property type="molecule type" value="Genomic_DNA"/>
</dbReference>
<dbReference type="GO" id="GO:0003677">
    <property type="term" value="F:DNA binding"/>
    <property type="evidence" value="ECO:0007669"/>
    <property type="project" value="UniProtKB-UniRule"/>
</dbReference>
<feature type="DNA-binding region" description="H-T-H motif" evidence="2">
    <location>
        <begin position="29"/>
        <end position="48"/>
    </location>
</feature>
<dbReference type="RefSeq" id="WP_190892505.1">
    <property type="nucleotide sequence ID" value="NZ_JACWZY010000049.1"/>
</dbReference>
<dbReference type="InterPro" id="IPR009057">
    <property type="entry name" value="Homeodomain-like_sf"/>
</dbReference>
<proteinExistence type="predicted"/>
<evidence type="ECO:0000313" key="6">
    <source>
        <dbReference type="Proteomes" id="UP000598820"/>
    </source>
</evidence>
<dbReference type="PRINTS" id="PR00455">
    <property type="entry name" value="HTHTETR"/>
</dbReference>
<feature type="domain" description="HTH tetR-type" evidence="4">
    <location>
        <begin position="6"/>
        <end position="66"/>
    </location>
</feature>
<dbReference type="PANTHER" id="PTHR43479:SF11">
    <property type="entry name" value="ACREF_ENVCD OPERON REPRESSOR-RELATED"/>
    <property type="match status" value="1"/>
</dbReference>
<keyword evidence="1 2" id="KW-0238">DNA-binding</keyword>
<keyword evidence="3" id="KW-1133">Transmembrane helix</keyword>
<dbReference type="PROSITE" id="PS50977">
    <property type="entry name" value="HTH_TETR_2"/>
    <property type="match status" value="1"/>
</dbReference>
<keyword evidence="6" id="KW-1185">Reference proteome</keyword>
<dbReference type="AlphaFoldDB" id="A0A927AVN8"/>
<dbReference type="SUPFAM" id="SSF46689">
    <property type="entry name" value="Homeodomain-like"/>
    <property type="match status" value="1"/>
</dbReference>
<evidence type="ECO:0000313" key="5">
    <source>
        <dbReference type="EMBL" id="MBD2705254.1"/>
    </source>
</evidence>
<dbReference type="PANTHER" id="PTHR43479">
    <property type="entry name" value="ACREF/ENVCD OPERON REPRESSOR-RELATED"/>
    <property type="match status" value="1"/>
</dbReference>
<dbReference type="InterPro" id="IPR036271">
    <property type="entry name" value="Tet_transcr_reg_TetR-rel_C_sf"/>
</dbReference>
<gene>
    <name evidence="5" type="ORF">IC229_31845</name>
</gene>
<dbReference type="Proteomes" id="UP000598820">
    <property type="component" value="Unassembled WGS sequence"/>
</dbReference>
<keyword evidence="3" id="KW-0812">Transmembrane</keyword>
<reference evidence="5" key="1">
    <citation type="submission" date="2020-09" db="EMBL/GenBank/DDBJ databases">
        <authorList>
            <person name="Kim M.K."/>
        </authorList>
    </citation>
    <scope>NUCLEOTIDE SEQUENCE</scope>
    <source>
        <strain evidence="5">BT702</strain>
    </source>
</reference>
<evidence type="ECO:0000256" key="1">
    <source>
        <dbReference type="ARBA" id="ARBA00023125"/>
    </source>
</evidence>
<organism evidence="5 6">
    <name type="scientific">Spirosoma profusum</name>
    <dbReference type="NCBI Taxonomy" id="2771354"/>
    <lineage>
        <taxon>Bacteria</taxon>
        <taxon>Pseudomonadati</taxon>
        <taxon>Bacteroidota</taxon>
        <taxon>Cytophagia</taxon>
        <taxon>Cytophagales</taxon>
        <taxon>Cytophagaceae</taxon>
        <taxon>Spirosoma</taxon>
    </lineage>
</organism>
<keyword evidence="3" id="KW-0472">Membrane</keyword>
<dbReference type="InterPro" id="IPR050624">
    <property type="entry name" value="HTH-type_Tx_Regulator"/>
</dbReference>
<sequence length="196" mass="22766">MPTKDTSTEQLIKETAKRIFFTEGRLHATTQDIADAAGVNRAALHYYFRSRDQLIDTVFQEAMQALSQRLASVMESPSPFRKKIEELIEVFLADMVAYPYQETFMVTQLNTLGHQLIERIHINPTNSFLAEVEREMEKGTLEKMNPIHFLMNLFSLLSYPLIMAPLYCQFFGLSETAFKQLMDERKELISRLLFKD</sequence>